<reference evidence="1 2" key="1">
    <citation type="submission" date="2019-04" db="EMBL/GenBank/DDBJ databases">
        <title>High contiguity whole genome sequence and gene annotation resource for two Venturia nashicola isolates.</title>
        <authorList>
            <person name="Prokchorchik M."/>
            <person name="Won K."/>
            <person name="Lee Y."/>
            <person name="Choi E.D."/>
            <person name="Segonzac C."/>
            <person name="Sohn K.H."/>
        </authorList>
    </citation>
    <scope>NUCLEOTIDE SEQUENCE [LARGE SCALE GENOMIC DNA]</scope>
    <source>
        <strain evidence="1 2">PRI2</strain>
    </source>
</reference>
<comment type="caution">
    <text evidence="1">The sequence shown here is derived from an EMBL/GenBank/DDBJ whole genome shotgun (WGS) entry which is preliminary data.</text>
</comment>
<dbReference type="Proteomes" id="UP000298493">
    <property type="component" value="Unassembled WGS sequence"/>
</dbReference>
<evidence type="ECO:0000313" key="2">
    <source>
        <dbReference type="Proteomes" id="UP000298493"/>
    </source>
</evidence>
<organism evidence="1 2">
    <name type="scientific">Venturia nashicola</name>
    <dbReference type="NCBI Taxonomy" id="86259"/>
    <lineage>
        <taxon>Eukaryota</taxon>
        <taxon>Fungi</taxon>
        <taxon>Dikarya</taxon>
        <taxon>Ascomycota</taxon>
        <taxon>Pezizomycotina</taxon>
        <taxon>Dothideomycetes</taxon>
        <taxon>Pleosporomycetidae</taxon>
        <taxon>Venturiales</taxon>
        <taxon>Venturiaceae</taxon>
        <taxon>Venturia</taxon>
    </lineage>
</organism>
<sequence>MLAFFRARRLFRAPIKIHRRHRPPPPLQQYKVSVGPSRRTPSGTRAECFRLPQARDANGWRLHLAQNGMAWKIQTTDMPMLGRTHVRPLIRAQDRPPLTPWPEQSVAAGTYPFAPTMHGRRLASRPANPREITYPWMTAKSGRSEGSKSNTGVYCRHFAFSSSGHITDHGPTSSTALINFL</sequence>
<evidence type="ECO:0000313" key="1">
    <source>
        <dbReference type="EMBL" id="TID19784.1"/>
    </source>
</evidence>
<protein>
    <submittedName>
        <fullName evidence="1">Uncharacterized protein</fullName>
    </submittedName>
</protein>
<dbReference type="EMBL" id="SNSC02000012">
    <property type="protein sequence ID" value="TID19784.1"/>
    <property type="molecule type" value="Genomic_DNA"/>
</dbReference>
<name>A0A4Z1NV86_9PEZI</name>
<accession>A0A4Z1NV86</accession>
<dbReference type="AlphaFoldDB" id="A0A4Z1NV86"/>
<gene>
    <name evidence="1" type="ORF">E6O75_ATG07122</name>
</gene>
<keyword evidence="2" id="KW-1185">Reference proteome</keyword>
<proteinExistence type="predicted"/>